<accession>A0ACB9DKA5</accession>
<name>A0ACB9DKA5_ARCLA</name>
<reference evidence="2" key="1">
    <citation type="journal article" date="2022" name="Mol. Ecol. Resour.">
        <title>The genomes of chicory, endive, great burdock and yacon provide insights into Asteraceae palaeo-polyploidization history and plant inulin production.</title>
        <authorList>
            <person name="Fan W."/>
            <person name="Wang S."/>
            <person name="Wang H."/>
            <person name="Wang A."/>
            <person name="Jiang F."/>
            <person name="Liu H."/>
            <person name="Zhao H."/>
            <person name="Xu D."/>
            <person name="Zhang Y."/>
        </authorList>
    </citation>
    <scope>NUCLEOTIDE SEQUENCE [LARGE SCALE GENOMIC DNA]</scope>
    <source>
        <strain evidence="2">cv. Niubang</strain>
    </source>
</reference>
<evidence type="ECO:0000313" key="2">
    <source>
        <dbReference type="Proteomes" id="UP001055879"/>
    </source>
</evidence>
<keyword evidence="2" id="KW-1185">Reference proteome</keyword>
<proteinExistence type="predicted"/>
<comment type="caution">
    <text evidence="1">The sequence shown here is derived from an EMBL/GenBank/DDBJ whole genome shotgun (WGS) entry which is preliminary data.</text>
</comment>
<gene>
    <name evidence="1" type="ORF">L6452_09412</name>
</gene>
<protein>
    <submittedName>
        <fullName evidence="1">Uncharacterized protein</fullName>
    </submittedName>
</protein>
<dbReference type="Proteomes" id="UP001055879">
    <property type="component" value="Linkage Group LG03"/>
</dbReference>
<evidence type="ECO:0000313" key="1">
    <source>
        <dbReference type="EMBL" id="KAI3746970.1"/>
    </source>
</evidence>
<reference evidence="1 2" key="2">
    <citation type="journal article" date="2022" name="Mol. Ecol. Resour.">
        <title>The genomes of chicory, endive, great burdock and yacon provide insights into Asteraceae paleo-polyploidization history and plant inulin production.</title>
        <authorList>
            <person name="Fan W."/>
            <person name="Wang S."/>
            <person name="Wang H."/>
            <person name="Wang A."/>
            <person name="Jiang F."/>
            <person name="Liu H."/>
            <person name="Zhao H."/>
            <person name="Xu D."/>
            <person name="Zhang Y."/>
        </authorList>
    </citation>
    <scope>NUCLEOTIDE SEQUENCE [LARGE SCALE GENOMIC DNA]</scope>
    <source>
        <strain evidence="2">cv. Niubang</strain>
    </source>
</reference>
<sequence length="147" mass="16812">MTAYRRTIHDSEPKTRTPVRIGEEPEERGEEEVRRVKERREEESMVALEVESLLNVTKLEMLKQMMVQYQDSSTTLLQDKFNKLSTQVQDFALAISNLTEVHDISNKFGSTSTTAIADVKKSNATLKFKTDLNVLCSFTPLTPLKMK</sequence>
<organism evidence="1 2">
    <name type="scientific">Arctium lappa</name>
    <name type="common">Greater burdock</name>
    <name type="synonym">Lappa major</name>
    <dbReference type="NCBI Taxonomy" id="4217"/>
    <lineage>
        <taxon>Eukaryota</taxon>
        <taxon>Viridiplantae</taxon>
        <taxon>Streptophyta</taxon>
        <taxon>Embryophyta</taxon>
        <taxon>Tracheophyta</taxon>
        <taxon>Spermatophyta</taxon>
        <taxon>Magnoliopsida</taxon>
        <taxon>eudicotyledons</taxon>
        <taxon>Gunneridae</taxon>
        <taxon>Pentapetalae</taxon>
        <taxon>asterids</taxon>
        <taxon>campanulids</taxon>
        <taxon>Asterales</taxon>
        <taxon>Asteraceae</taxon>
        <taxon>Carduoideae</taxon>
        <taxon>Cardueae</taxon>
        <taxon>Arctiinae</taxon>
        <taxon>Arctium</taxon>
    </lineage>
</organism>
<dbReference type="EMBL" id="CM042049">
    <property type="protein sequence ID" value="KAI3746970.1"/>
    <property type="molecule type" value="Genomic_DNA"/>
</dbReference>